<evidence type="ECO:0000259" key="2">
    <source>
        <dbReference type="Pfam" id="PF03732"/>
    </source>
</evidence>
<accession>A0A833WSK6</accession>
<name>A0A833WSK6_JUGRE</name>
<evidence type="ECO:0000313" key="4">
    <source>
        <dbReference type="EMBL" id="KAF5442016.1"/>
    </source>
</evidence>
<reference evidence="4" key="1">
    <citation type="submission" date="2015-10" db="EMBL/GenBank/DDBJ databases">
        <authorList>
            <person name="Martinez-Garcia P.J."/>
            <person name="Crepeau M.W."/>
            <person name="Puiu D."/>
            <person name="Gonzalez-Ibeas D."/>
            <person name="Whalen J."/>
            <person name="Stevens K."/>
            <person name="Paul R."/>
            <person name="Butterfield T."/>
            <person name="Britton M."/>
            <person name="Reagan R."/>
            <person name="Chakraborty S."/>
            <person name="Walawage S.L."/>
            <person name="Vasquez-Gross H.A."/>
            <person name="Cardeno C."/>
            <person name="Famula R."/>
            <person name="Pratt K."/>
            <person name="Kuruganti S."/>
            <person name="Aradhya M.K."/>
            <person name="Leslie C.A."/>
            <person name="Dandekar A.M."/>
            <person name="Salzberg S.L."/>
            <person name="Wegrzyn J.L."/>
            <person name="Langley C.H."/>
            <person name="Neale D.B."/>
        </authorList>
    </citation>
    <scope>NUCLEOTIDE SEQUENCE</scope>
    <source>
        <tissue evidence="4">Leaves</tissue>
    </source>
</reference>
<dbReference type="AlphaFoldDB" id="A0A833WSK6"/>
<sequence>MTESSSNTDSNMPPSNPENNPHHPASPYYIQPGEGASSPLVPDLLTTENYVTWARTMRPALNIKNKFGFIDGKISKPTQESDPLLIPWERCNDMIIAWIQHSVGSEHRSSIAHADTTANVWKDLRERFSIQIAPRIFQLTKSISSLIQDNDSVSQYYNQLKSFWDELEIYEPMPTCTCGSLRTLTGYNHRHKVMQFLMGLQDSYDAIRAQILLQEPLPPLNRIMLYLHLLPWLLEFQINVQTLHPA</sequence>
<dbReference type="Pfam" id="PF14244">
    <property type="entry name" value="Retrotran_gag_3"/>
    <property type="match status" value="1"/>
</dbReference>
<comment type="caution">
    <text evidence="4">The sequence shown here is derived from an EMBL/GenBank/DDBJ whole genome shotgun (WGS) entry which is preliminary data.</text>
</comment>
<dbReference type="Pfam" id="PF03732">
    <property type="entry name" value="Retrotrans_gag"/>
    <property type="match status" value="1"/>
</dbReference>
<feature type="compositionally biased region" description="Low complexity" evidence="1">
    <location>
        <begin position="10"/>
        <end position="27"/>
    </location>
</feature>
<evidence type="ECO:0000313" key="5">
    <source>
        <dbReference type="Proteomes" id="UP000619265"/>
    </source>
</evidence>
<proteinExistence type="predicted"/>
<evidence type="ECO:0000256" key="1">
    <source>
        <dbReference type="SAM" id="MobiDB-lite"/>
    </source>
</evidence>
<organism evidence="4 5">
    <name type="scientific">Juglans regia</name>
    <name type="common">English walnut</name>
    <dbReference type="NCBI Taxonomy" id="51240"/>
    <lineage>
        <taxon>Eukaryota</taxon>
        <taxon>Viridiplantae</taxon>
        <taxon>Streptophyta</taxon>
        <taxon>Embryophyta</taxon>
        <taxon>Tracheophyta</taxon>
        <taxon>Spermatophyta</taxon>
        <taxon>Magnoliopsida</taxon>
        <taxon>eudicotyledons</taxon>
        <taxon>Gunneridae</taxon>
        <taxon>Pentapetalae</taxon>
        <taxon>rosids</taxon>
        <taxon>fabids</taxon>
        <taxon>Fagales</taxon>
        <taxon>Juglandaceae</taxon>
        <taxon>Juglans</taxon>
    </lineage>
</organism>
<gene>
    <name evidence="4" type="ORF">F2P56_036975</name>
</gene>
<dbReference type="PANTHER" id="PTHR37610:SF100">
    <property type="entry name" value="COPIA-LIKE POLYPROTEIN_RETROTRANSPOSON"/>
    <property type="match status" value="1"/>
</dbReference>
<feature type="domain" description="Retrotransposon Copia-like N-terminal" evidence="3">
    <location>
        <begin position="34"/>
        <end position="78"/>
    </location>
</feature>
<protein>
    <recommendedName>
        <fullName evidence="6">Retrotransposon Copia-like N-terminal domain-containing protein</fullName>
    </recommendedName>
</protein>
<dbReference type="InterPro" id="IPR005162">
    <property type="entry name" value="Retrotrans_gag_dom"/>
</dbReference>
<dbReference type="Gramene" id="Jr_Scaffold_205_00030_p1">
    <property type="protein sequence ID" value="cds.Jr_Scaffold_205_00030_p1"/>
    <property type="gene ID" value="Jr_Scaffold_205_00030"/>
</dbReference>
<evidence type="ECO:0008006" key="6">
    <source>
        <dbReference type="Google" id="ProtNLM"/>
    </source>
</evidence>
<evidence type="ECO:0000259" key="3">
    <source>
        <dbReference type="Pfam" id="PF14244"/>
    </source>
</evidence>
<dbReference type="Proteomes" id="UP000619265">
    <property type="component" value="Unassembled WGS sequence"/>
</dbReference>
<feature type="region of interest" description="Disordered" evidence="1">
    <location>
        <begin position="1"/>
        <end position="33"/>
    </location>
</feature>
<dbReference type="EMBL" id="LIHL02000219">
    <property type="protein sequence ID" value="KAF5442016.1"/>
    <property type="molecule type" value="Genomic_DNA"/>
</dbReference>
<dbReference type="PANTHER" id="PTHR37610">
    <property type="entry name" value="CCHC-TYPE DOMAIN-CONTAINING PROTEIN"/>
    <property type="match status" value="1"/>
</dbReference>
<dbReference type="InterPro" id="IPR029472">
    <property type="entry name" value="Copia-like_N"/>
</dbReference>
<feature type="domain" description="Retrotransposon gag" evidence="2">
    <location>
        <begin position="113"/>
        <end position="201"/>
    </location>
</feature>
<reference evidence="4" key="2">
    <citation type="submission" date="2020-03" db="EMBL/GenBank/DDBJ databases">
        <title>Walnut 2.0.</title>
        <authorList>
            <person name="Marrano A."/>
            <person name="Britton M."/>
            <person name="Zimin A.V."/>
            <person name="Zaini P.A."/>
            <person name="Workman R."/>
            <person name="Puiu D."/>
            <person name="Bianco L."/>
            <person name="Allen B.J."/>
            <person name="Troggio M."/>
            <person name="Leslie C.A."/>
            <person name="Timp W."/>
            <person name="Dendekar A."/>
            <person name="Salzberg S.L."/>
            <person name="Neale D.B."/>
        </authorList>
    </citation>
    <scope>NUCLEOTIDE SEQUENCE</scope>
    <source>
        <tissue evidence="4">Leaves</tissue>
    </source>
</reference>